<evidence type="ECO:0000313" key="1">
    <source>
        <dbReference type="EMBL" id="QFS52267.1"/>
    </source>
</evidence>
<name>A0A5P8WHC9_9NOSO</name>
<evidence type="ECO:0000313" key="2">
    <source>
        <dbReference type="Proteomes" id="UP000326678"/>
    </source>
</evidence>
<organism evidence="1 2">
    <name type="scientific">Nostoc sphaeroides CCNUC1</name>
    <dbReference type="NCBI Taxonomy" id="2653204"/>
    <lineage>
        <taxon>Bacteria</taxon>
        <taxon>Bacillati</taxon>
        <taxon>Cyanobacteriota</taxon>
        <taxon>Cyanophyceae</taxon>
        <taxon>Nostocales</taxon>
        <taxon>Nostocaceae</taxon>
        <taxon>Nostoc</taxon>
    </lineage>
</organism>
<dbReference type="RefSeq" id="WP_152592541.1">
    <property type="nucleotide sequence ID" value="NZ_CP045228.1"/>
</dbReference>
<gene>
    <name evidence="1" type="ORF">GXM_09761</name>
</gene>
<dbReference type="KEGG" id="nsh:GXM_09761"/>
<sequence length="684" mass="80335">MTDSEAVSYVQSSYSINNSRPNFLIFEVLCNYKYKKNGKAIFQRRFDPHVSDRLISTSQPESLLNDLKRLYANAQYRNLNWQSVRWHSQETEEFGLSDLPEKMQRLDELFYDRIEKMEPGEIPTENELDEIKNIFTKLIKRYEIEFIPTNFGANAVIYEAWKLGYLLPLGDFEVDSDKFNKMIDGLFICKNKLNTKNLLLEMANNLGLKHLTEIEESKLINGKTWTHKLYNNSSQSWFACVEKSLIHKTNYSKDHLDSSDTYIIHYPLIIDNYWFAGMVYLFAKWEKSSGEREPQLSEKPEVFKREKYFKLYNVIQTVSETLKFSLKFDALSKLEDNLNKHLDFSDLFLETVKDYFVNFNVSKTGENANKSSTNEMLVYSHHGVDIYGPKWLTEQHRKLIKAELDGQKKIVGIDIPGLYEELLLRKKEAEKIQIQGKEEQSRQIAHQAAGLVAEVWDDPVKEMLKSRTKSSLWQLKSLIDIWGNFDLKPSKNISEEPEPDFPEWETLTNKQVFQELINISLRHALRRATYIRTLEETTDIQTQKADTKTVDKALEISKAVEPVSTFSNEVFETSLAEAIEWLDRDCPEWLRWRGFAICFHHCFWQAAYHAFRAKCSEQSGPYLQIQVSYEQVIIKNRKKIDSLQVEDSRDLTFFESLNKRMQGIFTIQVPEVKDDFWYTIIRKN</sequence>
<proteinExistence type="predicted"/>
<dbReference type="AlphaFoldDB" id="A0A5P8WHC9"/>
<keyword evidence="2" id="KW-1185">Reference proteome</keyword>
<protein>
    <submittedName>
        <fullName evidence="1">Uncharacterized protein</fullName>
    </submittedName>
</protein>
<reference evidence="1 2" key="1">
    <citation type="submission" date="2019-10" db="EMBL/GenBank/DDBJ databases">
        <title>Genomic and transcriptomic insights into the perfect genentic adaptation of a filamentous nitrogen-fixing cyanobacterium to rice fields.</title>
        <authorList>
            <person name="Chen Z."/>
        </authorList>
    </citation>
    <scope>NUCLEOTIDE SEQUENCE [LARGE SCALE GENOMIC DNA]</scope>
    <source>
        <strain evidence="1">CCNUC1</strain>
    </source>
</reference>
<dbReference type="Proteomes" id="UP000326678">
    <property type="component" value="Chromosome pGXM01"/>
</dbReference>
<accession>A0A5P8WHC9</accession>
<dbReference type="EMBL" id="CP045228">
    <property type="protein sequence ID" value="QFS52267.1"/>
    <property type="molecule type" value="Genomic_DNA"/>
</dbReference>